<sequence>MEKVIFFDTQVNLASPLLADSLVSKDKKKKDKAALVGETWAPVVYDYIFQREFSDFEVEKMIEELNNY</sequence>
<gene>
    <name evidence="1" type="ORF">IAB12_00260</name>
</gene>
<dbReference type="EMBL" id="DXHU01000002">
    <property type="protein sequence ID" value="HIV98205.1"/>
    <property type="molecule type" value="Genomic_DNA"/>
</dbReference>
<dbReference type="AlphaFoldDB" id="A0A9D1TN83"/>
<reference evidence="1" key="2">
    <citation type="submission" date="2021-04" db="EMBL/GenBank/DDBJ databases">
        <authorList>
            <person name="Gilroy R."/>
        </authorList>
    </citation>
    <scope>NUCLEOTIDE SEQUENCE</scope>
    <source>
        <strain evidence="1">Gambia11-129</strain>
    </source>
</reference>
<reference evidence="1" key="1">
    <citation type="journal article" date="2021" name="PeerJ">
        <title>Extensive microbial diversity within the chicken gut microbiome revealed by metagenomics and culture.</title>
        <authorList>
            <person name="Gilroy R."/>
            <person name="Ravi A."/>
            <person name="Getino M."/>
            <person name="Pursley I."/>
            <person name="Horton D.L."/>
            <person name="Alikhan N.F."/>
            <person name="Baker D."/>
            <person name="Gharbi K."/>
            <person name="Hall N."/>
            <person name="Watson M."/>
            <person name="Adriaenssens E.M."/>
            <person name="Foster-Nyarko E."/>
            <person name="Jarju S."/>
            <person name="Secka A."/>
            <person name="Antonio M."/>
            <person name="Oren A."/>
            <person name="Chaudhuri R.R."/>
            <person name="La Ragione R."/>
            <person name="Hildebrand F."/>
            <person name="Pallen M.J."/>
        </authorList>
    </citation>
    <scope>NUCLEOTIDE SEQUENCE</scope>
    <source>
        <strain evidence="1">Gambia11-129</strain>
    </source>
</reference>
<evidence type="ECO:0000313" key="2">
    <source>
        <dbReference type="Proteomes" id="UP000823936"/>
    </source>
</evidence>
<evidence type="ECO:0000313" key="1">
    <source>
        <dbReference type="EMBL" id="HIV98205.1"/>
    </source>
</evidence>
<accession>A0A9D1TN83</accession>
<name>A0A9D1TN83_9SPIO</name>
<comment type="caution">
    <text evidence="1">The sequence shown here is derived from an EMBL/GenBank/DDBJ whole genome shotgun (WGS) entry which is preliminary data.</text>
</comment>
<protein>
    <submittedName>
        <fullName evidence="1">Uncharacterized protein</fullName>
    </submittedName>
</protein>
<proteinExistence type="predicted"/>
<dbReference type="Proteomes" id="UP000823936">
    <property type="component" value="Unassembled WGS sequence"/>
</dbReference>
<organism evidence="1 2">
    <name type="scientific">Candidatus Ornithospirochaeta avicola</name>
    <dbReference type="NCBI Taxonomy" id="2840896"/>
    <lineage>
        <taxon>Bacteria</taxon>
        <taxon>Pseudomonadati</taxon>
        <taxon>Spirochaetota</taxon>
        <taxon>Spirochaetia</taxon>
        <taxon>Spirochaetales</taxon>
        <taxon>Spirochaetaceae</taxon>
        <taxon>Spirochaetaceae incertae sedis</taxon>
        <taxon>Candidatus Ornithospirochaeta</taxon>
    </lineage>
</organism>